<evidence type="ECO:0000313" key="2">
    <source>
        <dbReference type="EMBL" id="KAJ4958531.1"/>
    </source>
</evidence>
<dbReference type="CDD" id="cd06121">
    <property type="entry name" value="cupin_YML079wp"/>
    <property type="match status" value="1"/>
</dbReference>
<dbReference type="EMBL" id="JAMYWD010000010">
    <property type="protein sequence ID" value="KAJ4958531.1"/>
    <property type="molecule type" value="Genomic_DNA"/>
</dbReference>
<dbReference type="PANTHER" id="PTHR33387:SF3">
    <property type="entry name" value="DUF985 DOMAIN-CONTAINING PROTEIN"/>
    <property type="match status" value="1"/>
</dbReference>
<keyword evidence="3" id="KW-1185">Reference proteome</keyword>
<dbReference type="InterPro" id="IPR011051">
    <property type="entry name" value="RmlC_Cupin_sf"/>
</dbReference>
<name>A0A9Q0K0D6_9MAGN</name>
<dbReference type="AlphaFoldDB" id="A0A9Q0K0D6"/>
<dbReference type="PANTHER" id="PTHR33387">
    <property type="entry name" value="RMLC-LIKE JELLY ROLL FOLD PROTEIN"/>
    <property type="match status" value="1"/>
</dbReference>
<gene>
    <name evidence="2" type="ORF">NE237_025642</name>
</gene>
<sequence length="191" mass="21134">MGPSKKASEIAALLNLRPHPDGGFYLETLRDSSITLARAQLPSPYKVDRPISTAIYFLLPAGSVAYLHRIPCAETFHFYMGEPLTILELKEDGVTKMTVLGLDLEAGERPQYTVPPNVWFGTYPMKDISVSPDGNSLVKAPRRDAENHFSLVGVTCAPAFQFEDSVLANCLELIPQFPKMEFLISYLTSPN</sequence>
<organism evidence="2 3">
    <name type="scientific">Protea cynaroides</name>
    <dbReference type="NCBI Taxonomy" id="273540"/>
    <lineage>
        <taxon>Eukaryota</taxon>
        <taxon>Viridiplantae</taxon>
        <taxon>Streptophyta</taxon>
        <taxon>Embryophyta</taxon>
        <taxon>Tracheophyta</taxon>
        <taxon>Spermatophyta</taxon>
        <taxon>Magnoliopsida</taxon>
        <taxon>Proteales</taxon>
        <taxon>Proteaceae</taxon>
        <taxon>Protea</taxon>
    </lineage>
</organism>
<feature type="domain" description="DUF985" evidence="1">
    <location>
        <begin position="9"/>
        <end position="167"/>
    </location>
</feature>
<protein>
    <recommendedName>
        <fullName evidence="1">DUF985 domain-containing protein</fullName>
    </recommendedName>
</protein>
<dbReference type="InterPro" id="IPR014710">
    <property type="entry name" value="RmlC-like_jellyroll"/>
</dbReference>
<evidence type="ECO:0000313" key="3">
    <source>
        <dbReference type="Proteomes" id="UP001141806"/>
    </source>
</evidence>
<dbReference type="Pfam" id="PF06172">
    <property type="entry name" value="Cupin_5"/>
    <property type="match status" value="1"/>
</dbReference>
<dbReference type="InterPro" id="IPR039935">
    <property type="entry name" value="YML079W-like"/>
</dbReference>
<comment type="caution">
    <text evidence="2">The sequence shown here is derived from an EMBL/GenBank/DDBJ whole genome shotgun (WGS) entry which is preliminary data.</text>
</comment>
<reference evidence="2" key="1">
    <citation type="journal article" date="2023" name="Plant J.">
        <title>The genome of the king protea, Protea cynaroides.</title>
        <authorList>
            <person name="Chang J."/>
            <person name="Duong T.A."/>
            <person name="Schoeman C."/>
            <person name="Ma X."/>
            <person name="Roodt D."/>
            <person name="Barker N."/>
            <person name="Li Z."/>
            <person name="Van de Peer Y."/>
            <person name="Mizrachi E."/>
        </authorList>
    </citation>
    <scope>NUCLEOTIDE SEQUENCE</scope>
    <source>
        <tissue evidence="2">Young leaves</tissue>
    </source>
</reference>
<dbReference type="OrthoDB" id="6614653at2759"/>
<evidence type="ECO:0000259" key="1">
    <source>
        <dbReference type="Pfam" id="PF06172"/>
    </source>
</evidence>
<dbReference type="SUPFAM" id="SSF51182">
    <property type="entry name" value="RmlC-like cupins"/>
    <property type="match status" value="1"/>
</dbReference>
<dbReference type="InterPro" id="IPR009327">
    <property type="entry name" value="Cupin_DUF985"/>
</dbReference>
<dbReference type="Gene3D" id="2.60.120.10">
    <property type="entry name" value="Jelly Rolls"/>
    <property type="match status" value="1"/>
</dbReference>
<dbReference type="Proteomes" id="UP001141806">
    <property type="component" value="Unassembled WGS sequence"/>
</dbReference>
<proteinExistence type="predicted"/>
<accession>A0A9Q0K0D6</accession>